<dbReference type="GO" id="GO:0003954">
    <property type="term" value="F:NADH dehydrogenase activity"/>
    <property type="evidence" value="ECO:0007669"/>
    <property type="project" value="TreeGrafter"/>
</dbReference>
<feature type="compositionally biased region" description="Basic and acidic residues" evidence="8">
    <location>
        <begin position="213"/>
        <end position="238"/>
    </location>
</feature>
<feature type="domain" description="4Fe-4S ferredoxin-type" evidence="9">
    <location>
        <begin position="92"/>
        <end position="121"/>
    </location>
</feature>
<evidence type="ECO:0000259" key="9">
    <source>
        <dbReference type="PROSITE" id="PS51379"/>
    </source>
</evidence>
<keyword evidence="5" id="KW-1278">Translocase</keyword>
<evidence type="ECO:0000256" key="7">
    <source>
        <dbReference type="ARBA" id="ARBA00023014"/>
    </source>
</evidence>
<dbReference type="PANTHER" id="PTHR10849:SF20">
    <property type="entry name" value="NADH DEHYDROGENASE [UBIQUINONE] IRON-SULFUR PROTEIN 8, MITOCHONDRIAL"/>
    <property type="match status" value="1"/>
</dbReference>
<reference evidence="10" key="1">
    <citation type="submission" date="2020-05" db="EMBL/GenBank/DDBJ databases">
        <authorList>
            <person name="Chiriac C."/>
            <person name="Salcher M."/>
            <person name="Ghai R."/>
            <person name="Kavagutti S V."/>
        </authorList>
    </citation>
    <scope>NUCLEOTIDE SEQUENCE</scope>
</reference>
<dbReference type="PANTHER" id="PTHR10849">
    <property type="entry name" value="NADH DEHYDROGENASE UBIQUINONE IRON-SULFUR PROTEIN 8, MITOCHONDRIAL"/>
    <property type="match status" value="1"/>
</dbReference>
<dbReference type="GO" id="GO:0016020">
    <property type="term" value="C:membrane"/>
    <property type="evidence" value="ECO:0007669"/>
    <property type="project" value="InterPro"/>
</dbReference>
<evidence type="ECO:0000256" key="4">
    <source>
        <dbReference type="ARBA" id="ARBA00022723"/>
    </source>
</evidence>
<evidence type="ECO:0000256" key="8">
    <source>
        <dbReference type="SAM" id="MobiDB-lite"/>
    </source>
</evidence>
<dbReference type="AlphaFoldDB" id="A0A6J6XDM6"/>
<sequence>MGYLNGFGVVIKKWIGVKSDTGARITTQYPEETRPKPERFHGRHVLNRYEDGMEKCIGCELCAGVCPAKCIYVRGQDNDPENPTSPGERFGFVYEINYLRCIHCDLCVEACPTEAITETKLFEFAFTNRADAIYTKDELLVDDSGHPQQLPWENWSGGFDPAQDSSGWMRATAPSGDADFVGIVAWAGELGYGVRDPQRASIEDESGPVPAGAHHDHAAHDHAAQDHGEHGDADHADPTEPESTETESTPATKTPGHFDSTADLPEKKRRFGK</sequence>
<evidence type="ECO:0000256" key="1">
    <source>
        <dbReference type="ARBA" id="ARBA00001966"/>
    </source>
</evidence>
<feature type="compositionally biased region" description="Low complexity" evidence="8">
    <location>
        <begin position="246"/>
        <end position="255"/>
    </location>
</feature>
<keyword evidence="4" id="KW-0479">Metal-binding</keyword>
<dbReference type="GO" id="GO:0046872">
    <property type="term" value="F:metal ion binding"/>
    <property type="evidence" value="ECO:0007669"/>
    <property type="project" value="UniProtKB-KW"/>
</dbReference>
<dbReference type="PROSITE" id="PS00198">
    <property type="entry name" value="4FE4S_FER_1"/>
    <property type="match status" value="1"/>
</dbReference>
<evidence type="ECO:0000256" key="2">
    <source>
        <dbReference type="ARBA" id="ARBA00010277"/>
    </source>
</evidence>
<dbReference type="NCBIfam" id="TIGR01971">
    <property type="entry name" value="NuoI"/>
    <property type="match status" value="1"/>
</dbReference>
<dbReference type="Gene3D" id="3.30.70.3270">
    <property type="match status" value="1"/>
</dbReference>
<accession>A0A6J6XDM6</accession>
<dbReference type="NCBIfam" id="NF004537">
    <property type="entry name" value="PRK05888.1-3"/>
    <property type="match status" value="1"/>
</dbReference>
<evidence type="ECO:0000256" key="5">
    <source>
        <dbReference type="ARBA" id="ARBA00022967"/>
    </source>
</evidence>
<gene>
    <name evidence="10" type="ORF">UFOPK3046_00216</name>
</gene>
<comment type="cofactor">
    <cofactor evidence="1">
        <name>[4Fe-4S] cluster</name>
        <dbReference type="ChEBI" id="CHEBI:49883"/>
    </cofactor>
</comment>
<keyword evidence="3" id="KW-0004">4Fe-4S</keyword>
<dbReference type="HAMAP" id="MF_01351">
    <property type="entry name" value="NDH1_NuoI"/>
    <property type="match status" value="1"/>
</dbReference>
<protein>
    <submittedName>
        <fullName evidence="10">Unannotated protein</fullName>
    </submittedName>
</protein>
<dbReference type="GO" id="GO:0009060">
    <property type="term" value="P:aerobic respiration"/>
    <property type="evidence" value="ECO:0007669"/>
    <property type="project" value="TreeGrafter"/>
</dbReference>
<name>A0A6J6XDM6_9ZZZZ</name>
<dbReference type="GO" id="GO:0051539">
    <property type="term" value="F:4 iron, 4 sulfur cluster binding"/>
    <property type="evidence" value="ECO:0007669"/>
    <property type="project" value="UniProtKB-KW"/>
</dbReference>
<feature type="region of interest" description="Disordered" evidence="8">
    <location>
        <begin position="200"/>
        <end position="273"/>
    </location>
</feature>
<dbReference type="InterPro" id="IPR017900">
    <property type="entry name" value="4Fe4S_Fe_S_CS"/>
</dbReference>
<dbReference type="Pfam" id="PF12838">
    <property type="entry name" value="Fer4_7"/>
    <property type="match status" value="1"/>
</dbReference>
<evidence type="ECO:0000313" key="10">
    <source>
        <dbReference type="EMBL" id="CAB4795500.1"/>
    </source>
</evidence>
<feature type="domain" description="4Fe-4S ferredoxin-type" evidence="9">
    <location>
        <begin position="47"/>
        <end position="76"/>
    </location>
</feature>
<dbReference type="EMBL" id="CAFAAQ010000009">
    <property type="protein sequence ID" value="CAB4795500.1"/>
    <property type="molecule type" value="Genomic_DNA"/>
</dbReference>
<dbReference type="PROSITE" id="PS51379">
    <property type="entry name" value="4FE4S_FER_2"/>
    <property type="match status" value="2"/>
</dbReference>
<keyword evidence="7" id="KW-0411">Iron-sulfur</keyword>
<organism evidence="10">
    <name type="scientific">freshwater metagenome</name>
    <dbReference type="NCBI Taxonomy" id="449393"/>
    <lineage>
        <taxon>unclassified sequences</taxon>
        <taxon>metagenomes</taxon>
        <taxon>ecological metagenomes</taxon>
    </lineage>
</organism>
<comment type="similarity">
    <text evidence="2">Belongs to the complex I 23 kDa subunit family.</text>
</comment>
<keyword evidence="6" id="KW-0408">Iron</keyword>
<dbReference type="InterPro" id="IPR010226">
    <property type="entry name" value="NADH_quinone_OxRdtase_chainI"/>
</dbReference>
<proteinExistence type="inferred from homology"/>
<dbReference type="SUPFAM" id="SSF54862">
    <property type="entry name" value="4Fe-4S ferredoxins"/>
    <property type="match status" value="1"/>
</dbReference>
<evidence type="ECO:0000256" key="6">
    <source>
        <dbReference type="ARBA" id="ARBA00023004"/>
    </source>
</evidence>
<evidence type="ECO:0000256" key="3">
    <source>
        <dbReference type="ARBA" id="ARBA00022485"/>
    </source>
</evidence>
<dbReference type="InterPro" id="IPR017896">
    <property type="entry name" value="4Fe4S_Fe-S-bd"/>
</dbReference>